<feature type="transmembrane region" description="Helical" evidence="2">
    <location>
        <begin position="175"/>
        <end position="195"/>
    </location>
</feature>
<accession>A0AAU0MEA7</accession>
<keyword evidence="5" id="KW-1185">Reference proteome</keyword>
<name>A0AAU0MEA7_9MICO</name>
<dbReference type="PANTHER" id="PTHR33133">
    <property type="entry name" value="OS08G0107100 PROTEIN-RELATED"/>
    <property type="match status" value="1"/>
</dbReference>
<dbReference type="RefSeq" id="WP_330169922.1">
    <property type="nucleotide sequence ID" value="NZ_CP137080.1"/>
</dbReference>
<feature type="compositionally biased region" description="Pro residues" evidence="1">
    <location>
        <begin position="368"/>
        <end position="391"/>
    </location>
</feature>
<keyword evidence="2" id="KW-0472">Membrane</keyword>
<feature type="transmembrane region" description="Helical" evidence="2">
    <location>
        <begin position="15"/>
        <end position="34"/>
    </location>
</feature>
<dbReference type="PANTHER" id="PTHR33133:SF1">
    <property type="entry name" value="EXPRESSED PROTEIN-RELATED"/>
    <property type="match status" value="1"/>
</dbReference>
<keyword evidence="2" id="KW-0812">Transmembrane</keyword>
<evidence type="ECO:0000259" key="3">
    <source>
        <dbReference type="Pfam" id="PF10110"/>
    </source>
</evidence>
<sequence>MSTNPTWTPAPRPGIIPLHPLTFGAILGRSFAALRHNPRVLLGFALGVQGLVYLLLIVGVAGIAFLSFSRLDTLQPGSDDFDAVAAGSTLMTALSGLVLGLLAMAMQIVVQAVVVSEVAHAVLAEKLTLGALWRRVRPALGRLIGYAALVFVAIALFVTAVGAAIVFVGTVVAPALAVVLTILAFLAAIPLYLWLSTKLLLVPSTLILEGARIGGAVARSWRLVRGRFWPALGIIVVIGLLFGTISQVVSVPFSLLGGGLTTVFSPTGEPTTGAIVGLVITLGLTYVVTLLIQAVAVVVQATASVLIYIDCRMRHEGLDIDLLGYVEARDAGATHLPDPWTAHVGRPAPPRAAAPTVPGQPSLAYAGPPAPPAVPAPPRPPMPPAPSPGPVERPARSATDWAAPGAEVDGADRSP</sequence>
<reference evidence="4 5" key="1">
    <citation type="submission" date="2023-10" db="EMBL/GenBank/DDBJ databases">
        <title>Y20.</title>
        <authorList>
            <person name="Zhang G."/>
            <person name="Ding Y."/>
        </authorList>
    </citation>
    <scope>NUCLEOTIDE SEQUENCE [LARGE SCALE GENOMIC DNA]</scope>
    <source>
        <strain evidence="4 5">Y20</strain>
    </source>
</reference>
<evidence type="ECO:0000256" key="1">
    <source>
        <dbReference type="SAM" id="MobiDB-lite"/>
    </source>
</evidence>
<proteinExistence type="predicted"/>
<feature type="transmembrane region" description="Helical" evidence="2">
    <location>
        <begin position="228"/>
        <end position="255"/>
    </location>
</feature>
<dbReference type="KEGG" id="mliy:RYJ27_08660"/>
<feature type="domain" description="Glycerophosphoryl diester phosphodiesterase membrane" evidence="3">
    <location>
        <begin position="180"/>
        <end position="297"/>
    </location>
</feature>
<organism evidence="4 5">
    <name type="scientific">Microbacterium limosum</name>
    <dbReference type="NCBI Taxonomy" id="3079935"/>
    <lineage>
        <taxon>Bacteria</taxon>
        <taxon>Bacillati</taxon>
        <taxon>Actinomycetota</taxon>
        <taxon>Actinomycetes</taxon>
        <taxon>Micrococcales</taxon>
        <taxon>Microbacteriaceae</taxon>
        <taxon>Microbacterium</taxon>
    </lineage>
</organism>
<feature type="transmembrane region" description="Helical" evidence="2">
    <location>
        <begin position="41"/>
        <end position="68"/>
    </location>
</feature>
<feature type="compositionally biased region" description="Low complexity" evidence="1">
    <location>
        <begin position="353"/>
        <end position="367"/>
    </location>
</feature>
<keyword evidence="2" id="KW-1133">Transmembrane helix</keyword>
<evidence type="ECO:0000313" key="5">
    <source>
        <dbReference type="Proteomes" id="UP001329313"/>
    </source>
</evidence>
<protein>
    <submittedName>
        <fullName evidence="4">Glycerophosphoryl diester phosphodiesterase membrane domain-containing protein</fullName>
    </submittedName>
</protein>
<feature type="transmembrane region" description="Helical" evidence="2">
    <location>
        <begin position="143"/>
        <end position="169"/>
    </location>
</feature>
<feature type="transmembrane region" description="Helical" evidence="2">
    <location>
        <begin position="275"/>
        <end position="308"/>
    </location>
</feature>
<dbReference type="AlphaFoldDB" id="A0AAU0MEA7"/>
<feature type="region of interest" description="Disordered" evidence="1">
    <location>
        <begin position="336"/>
        <end position="415"/>
    </location>
</feature>
<dbReference type="Pfam" id="PF10110">
    <property type="entry name" value="GPDPase_memb"/>
    <property type="match status" value="1"/>
</dbReference>
<evidence type="ECO:0000256" key="2">
    <source>
        <dbReference type="SAM" id="Phobius"/>
    </source>
</evidence>
<dbReference type="InterPro" id="IPR018476">
    <property type="entry name" value="GlyceroP-diester-Pdiesterase_M"/>
</dbReference>
<dbReference type="EMBL" id="CP137080">
    <property type="protein sequence ID" value="WOQ68781.1"/>
    <property type="molecule type" value="Genomic_DNA"/>
</dbReference>
<dbReference type="Proteomes" id="UP001329313">
    <property type="component" value="Chromosome"/>
</dbReference>
<evidence type="ECO:0000313" key="4">
    <source>
        <dbReference type="EMBL" id="WOQ68781.1"/>
    </source>
</evidence>
<gene>
    <name evidence="4" type="ORF">RYJ27_08660</name>
</gene>